<evidence type="ECO:0000259" key="1">
    <source>
        <dbReference type="Pfam" id="PF11716"/>
    </source>
</evidence>
<dbReference type="EMBL" id="BNAI01000015">
    <property type="protein sequence ID" value="GHF27468.1"/>
    <property type="molecule type" value="Genomic_DNA"/>
</dbReference>
<gene>
    <name evidence="2" type="ORF">GCM10011600_30400</name>
</gene>
<dbReference type="InterPro" id="IPR024344">
    <property type="entry name" value="MDMPI_metal-binding"/>
</dbReference>
<evidence type="ECO:0000313" key="3">
    <source>
        <dbReference type="Proteomes" id="UP000617531"/>
    </source>
</evidence>
<reference evidence="2" key="2">
    <citation type="submission" date="2020-09" db="EMBL/GenBank/DDBJ databases">
        <authorList>
            <person name="Sun Q."/>
            <person name="Zhou Y."/>
        </authorList>
    </citation>
    <scope>NUCLEOTIDE SEQUENCE</scope>
    <source>
        <strain evidence="2">CGMCC 1.16548</strain>
    </source>
</reference>
<name>A0A8J3GSV5_9MICO</name>
<feature type="domain" description="Mycothiol-dependent maleylpyruvate isomerase metal-binding" evidence="1">
    <location>
        <begin position="21"/>
        <end position="143"/>
    </location>
</feature>
<dbReference type="Pfam" id="PF11716">
    <property type="entry name" value="MDMPI_N"/>
    <property type="match status" value="1"/>
</dbReference>
<evidence type="ECO:0000313" key="2">
    <source>
        <dbReference type="EMBL" id="GHF27468.1"/>
    </source>
</evidence>
<reference evidence="2" key="1">
    <citation type="journal article" date="2014" name="Int. J. Syst. Evol. Microbiol.">
        <title>Complete genome sequence of Corynebacterium casei LMG S-19264T (=DSM 44701T), isolated from a smear-ripened cheese.</title>
        <authorList>
            <consortium name="US DOE Joint Genome Institute (JGI-PGF)"/>
            <person name="Walter F."/>
            <person name="Albersmeier A."/>
            <person name="Kalinowski J."/>
            <person name="Ruckert C."/>
        </authorList>
    </citation>
    <scope>NUCLEOTIDE SEQUENCE</scope>
    <source>
        <strain evidence="2">CGMCC 1.16548</strain>
    </source>
</reference>
<keyword evidence="3" id="KW-1185">Reference proteome</keyword>
<protein>
    <recommendedName>
        <fullName evidence="1">Mycothiol-dependent maleylpyruvate isomerase metal-binding domain-containing protein</fullName>
    </recommendedName>
</protein>
<comment type="caution">
    <text evidence="2">The sequence shown here is derived from an EMBL/GenBank/DDBJ whole genome shotgun (WGS) entry which is preliminary data.</text>
</comment>
<organism evidence="2 3">
    <name type="scientific">Pseudolysinimonas yzui</name>
    <dbReference type="NCBI Taxonomy" id="2708254"/>
    <lineage>
        <taxon>Bacteria</taxon>
        <taxon>Bacillati</taxon>
        <taxon>Actinomycetota</taxon>
        <taxon>Actinomycetes</taxon>
        <taxon>Micrococcales</taxon>
        <taxon>Microbacteriaceae</taxon>
        <taxon>Pseudolysinimonas</taxon>
    </lineage>
</organism>
<proteinExistence type="predicted"/>
<accession>A0A8J3GSV5</accession>
<dbReference type="GO" id="GO:0046872">
    <property type="term" value="F:metal ion binding"/>
    <property type="evidence" value="ECO:0007669"/>
    <property type="project" value="InterPro"/>
</dbReference>
<dbReference type="Proteomes" id="UP000617531">
    <property type="component" value="Unassembled WGS sequence"/>
</dbReference>
<dbReference type="SUPFAM" id="SSF109854">
    <property type="entry name" value="DinB/YfiT-like putative metalloenzymes"/>
    <property type="match status" value="1"/>
</dbReference>
<dbReference type="InterPro" id="IPR034660">
    <property type="entry name" value="DinB/YfiT-like"/>
</dbReference>
<dbReference type="AlphaFoldDB" id="A0A8J3GSV5"/>
<sequence>MPGRSDLVVDPEIRDQLLLARRGQAYWARRLAALPDAGFSAPSLIPGVSRRLLIAHVGIQARAAAMRVHSARTGAAPDPAELGDQFLDVRFASTLPVEALRHLCAHAAVHLNVEWRDSPPDVWERVRDTVWSRTKEVWVRALQLGSGGSENELPFGLVERIRAEGWPIEITDIRNPRFD</sequence>
<dbReference type="RefSeq" id="WP_191284398.1">
    <property type="nucleotide sequence ID" value="NZ_BNAI01000015.1"/>
</dbReference>
<dbReference type="Gene3D" id="1.20.120.450">
    <property type="entry name" value="dinb family like domain"/>
    <property type="match status" value="1"/>
</dbReference>